<protein>
    <recommendedName>
        <fullName evidence="4 10">Mannan endo-1,6-alpha-mannosidase</fullName>
        <ecNumber evidence="4 10">3.2.1.101</ecNumber>
    </recommendedName>
</protein>
<evidence type="ECO:0000256" key="5">
    <source>
        <dbReference type="ARBA" id="ARBA00022729"/>
    </source>
</evidence>
<dbReference type="AlphaFoldDB" id="A0A4U0X513"/>
<keyword evidence="8" id="KW-0325">Glycoprotein</keyword>
<dbReference type="Proteomes" id="UP000308768">
    <property type="component" value="Unassembled WGS sequence"/>
</dbReference>
<evidence type="ECO:0000313" key="15">
    <source>
        <dbReference type="Proteomes" id="UP000308768"/>
    </source>
</evidence>
<evidence type="ECO:0000256" key="7">
    <source>
        <dbReference type="ARBA" id="ARBA00023136"/>
    </source>
</evidence>
<feature type="chain" id="PRO_5020540551" description="Mannan endo-1,6-alpha-mannosidase" evidence="13">
    <location>
        <begin position="24"/>
        <end position="454"/>
    </location>
</feature>
<evidence type="ECO:0000256" key="10">
    <source>
        <dbReference type="PIRNR" id="PIRNR016302"/>
    </source>
</evidence>
<accession>A0A4U0X513</accession>
<evidence type="ECO:0000313" key="14">
    <source>
        <dbReference type="EMBL" id="TKA70941.1"/>
    </source>
</evidence>
<keyword evidence="5 13" id="KW-0732">Signal</keyword>
<dbReference type="GO" id="GO:0008496">
    <property type="term" value="F:mannan endo-1,6-alpha-mannosidase activity"/>
    <property type="evidence" value="ECO:0007669"/>
    <property type="project" value="UniProtKB-UniRule"/>
</dbReference>
<keyword evidence="9 10" id="KW-0326">Glycosidase</keyword>
<evidence type="ECO:0000256" key="4">
    <source>
        <dbReference type="ARBA" id="ARBA00012350"/>
    </source>
</evidence>
<dbReference type="InterPro" id="IPR014480">
    <property type="entry name" value="Mannan-1_6-alpha_mannosidase"/>
</dbReference>
<feature type="transmembrane region" description="Helical" evidence="12">
    <location>
        <begin position="434"/>
        <end position="453"/>
    </location>
</feature>
<evidence type="ECO:0000256" key="13">
    <source>
        <dbReference type="SAM" id="SignalP"/>
    </source>
</evidence>
<dbReference type="GO" id="GO:0016052">
    <property type="term" value="P:carbohydrate catabolic process"/>
    <property type="evidence" value="ECO:0007669"/>
    <property type="project" value="InterPro"/>
</dbReference>
<comment type="similarity">
    <text evidence="3 10">Belongs to the glycosyl hydrolase 76 family.</text>
</comment>
<keyword evidence="12" id="KW-1133">Transmembrane helix</keyword>
<dbReference type="PIRSF" id="PIRSF016302">
    <property type="entry name" value="Man_a_manosd"/>
    <property type="match status" value="1"/>
</dbReference>
<evidence type="ECO:0000256" key="11">
    <source>
        <dbReference type="SAM" id="MobiDB-lite"/>
    </source>
</evidence>
<dbReference type="EC" id="3.2.1.101" evidence="4 10"/>
<feature type="region of interest" description="Disordered" evidence="11">
    <location>
        <begin position="396"/>
        <end position="425"/>
    </location>
</feature>
<evidence type="ECO:0000256" key="12">
    <source>
        <dbReference type="SAM" id="Phobius"/>
    </source>
</evidence>
<feature type="signal peptide" evidence="13">
    <location>
        <begin position="1"/>
        <end position="23"/>
    </location>
</feature>
<dbReference type="OrthoDB" id="4187847at2759"/>
<dbReference type="GO" id="GO:0012505">
    <property type="term" value="C:endomembrane system"/>
    <property type="evidence" value="ECO:0007669"/>
    <property type="project" value="UniProtKB-SubCell"/>
</dbReference>
<keyword evidence="6 10" id="KW-0378">Hydrolase</keyword>
<dbReference type="STRING" id="331657.A0A4U0X513"/>
<dbReference type="InterPro" id="IPR008928">
    <property type="entry name" value="6-hairpin_glycosidase_sf"/>
</dbReference>
<dbReference type="PANTHER" id="PTHR12145">
    <property type="entry name" value="MANNAN ENDO-1,6-ALPHA-MANNOSIDASE DCW1"/>
    <property type="match status" value="1"/>
</dbReference>
<evidence type="ECO:0000256" key="1">
    <source>
        <dbReference type="ARBA" id="ARBA00001452"/>
    </source>
</evidence>
<comment type="catalytic activity">
    <reaction evidence="1 10">
        <text>Random hydrolysis of (1-&gt;6)-alpha-D-mannosidic linkages in unbranched (1-&gt;6)-mannans.</text>
        <dbReference type="EC" id="3.2.1.101"/>
    </reaction>
</comment>
<keyword evidence="12" id="KW-0812">Transmembrane</keyword>
<comment type="caution">
    <text evidence="14">The sequence shown here is derived from an EMBL/GenBank/DDBJ whole genome shotgun (WGS) entry which is preliminary data.</text>
</comment>
<dbReference type="SUPFAM" id="SSF48208">
    <property type="entry name" value="Six-hairpin glycosidases"/>
    <property type="match status" value="1"/>
</dbReference>
<feature type="compositionally biased region" description="Polar residues" evidence="11">
    <location>
        <begin position="396"/>
        <end position="411"/>
    </location>
</feature>
<evidence type="ECO:0000256" key="2">
    <source>
        <dbReference type="ARBA" id="ARBA00004308"/>
    </source>
</evidence>
<dbReference type="PANTHER" id="PTHR12145:SF41">
    <property type="entry name" value="MANNAN ENDO-1,6-ALPHA-MANNOSIDASE"/>
    <property type="match status" value="1"/>
</dbReference>
<evidence type="ECO:0000256" key="6">
    <source>
        <dbReference type="ARBA" id="ARBA00022801"/>
    </source>
</evidence>
<evidence type="ECO:0000256" key="8">
    <source>
        <dbReference type="ARBA" id="ARBA00023180"/>
    </source>
</evidence>
<sequence length="454" mass="48744">MRSFSSASSAVCALLLSANCASAITLDVTSAASIKSAASTIAHGMMQYYTGNQTGQVPGNLPLPYYWWEAGAMFGSLVDYWYYTGDTTYNDVTTQALLFQVGPDNNYMPPNQSKTEGNDDQAFWGLAALSAAELNYPNPPSDKPQWLALAQAVFNSQAIRWDNSTCGGGLRWQIYSFNNGYNYKNSISNGCFFNMAARLGKYTGNTTYLDWADRMWNWCEAVGLKSPTYQFFDGTDDTINCTQLNHIQWSYNAGVFLLGAATMWNVTGSDLWYQRTMATLNATEVFFAPTVPNVMYEVACEPNGNCNVDQRSFKAYLARWMAATTKVAPFTTDFVMAKLKASAIAAAQQCSGGADGVTCGLQWTKGPAYDGSYGVGEQMSALEVIQSNLIQQVTGPLTNSTGGTSKGNPSAGTGGDGNPAAPASTIKTGDKAGAGFLTAIILIGILGGAWWMVA</sequence>
<dbReference type="InterPro" id="IPR005198">
    <property type="entry name" value="Glyco_hydro_76"/>
</dbReference>
<gene>
    <name evidence="14" type="ORF">B0A49_08024</name>
</gene>
<dbReference type="Pfam" id="PF03663">
    <property type="entry name" value="Glyco_hydro_76"/>
    <property type="match status" value="1"/>
</dbReference>
<dbReference type="GO" id="GO:0009272">
    <property type="term" value="P:fungal-type cell wall biogenesis"/>
    <property type="evidence" value="ECO:0007669"/>
    <property type="project" value="TreeGrafter"/>
</dbReference>
<reference evidence="14 15" key="1">
    <citation type="submission" date="2017-03" db="EMBL/GenBank/DDBJ databases">
        <title>Genomes of endolithic fungi from Antarctica.</title>
        <authorList>
            <person name="Coleine C."/>
            <person name="Masonjones S."/>
            <person name="Stajich J.E."/>
        </authorList>
    </citation>
    <scope>NUCLEOTIDE SEQUENCE [LARGE SCALE GENOMIC DNA]</scope>
    <source>
        <strain evidence="14 15">CCFEE 5187</strain>
    </source>
</reference>
<keyword evidence="15" id="KW-1185">Reference proteome</keyword>
<evidence type="ECO:0000256" key="3">
    <source>
        <dbReference type="ARBA" id="ARBA00009699"/>
    </source>
</evidence>
<dbReference type="FunFam" id="1.50.10.20:FF:000006">
    <property type="entry name" value="Mannan endo-1,6-alpha-mannosidase"/>
    <property type="match status" value="1"/>
</dbReference>
<dbReference type="Gene3D" id="1.50.10.20">
    <property type="match status" value="1"/>
</dbReference>
<organism evidence="14 15">
    <name type="scientific">Cryomyces minteri</name>
    <dbReference type="NCBI Taxonomy" id="331657"/>
    <lineage>
        <taxon>Eukaryota</taxon>
        <taxon>Fungi</taxon>
        <taxon>Dikarya</taxon>
        <taxon>Ascomycota</taxon>
        <taxon>Pezizomycotina</taxon>
        <taxon>Dothideomycetes</taxon>
        <taxon>Dothideomycetes incertae sedis</taxon>
        <taxon>Cryomyces</taxon>
    </lineage>
</organism>
<proteinExistence type="inferred from homology"/>
<comment type="subcellular location">
    <subcellularLocation>
        <location evidence="2">Endomembrane system</location>
    </subcellularLocation>
</comment>
<name>A0A4U0X513_9PEZI</name>
<keyword evidence="7 12" id="KW-0472">Membrane</keyword>
<dbReference type="EMBL" id="NAJN01000605">
    <property type="protein sequence ID" value="TKA70941.1"/>
    <property type="molecule type" value="Genomic_DNA"/>
</dbReference>
<evidence type="ECO:0000256" key="9">
    <source>
        <dbReference type="ARBA" id="ARBA00023295"/>
    </source>
</evidence>